<sequence>MSEAYPADALPLPLEVGQVDAAWLTRALRQRLPGVTVRESEVVDVILGTSTKIRVRLSVAGEGAEEVGETLIVKGGFEEHSPKMAAMYANETRFYADIQPFIPMPSPRAYFAGTDPASHQSIVIMEDLKRPGVDFCDALRPHGFDQIARRMETMAAYHAATWSSAHFQPGGRWSDIASRFDGWGLDYMRRYLVPDVWAHYMGSPRGAAVSTRLHDRDWMERALMTIGDIQREQPRCLIHGDTHLGNLYILEDGTPGYFDAQVAQTAWHHEVSYHIVCAADLADRRVWERDLLLIYLDALARHGGPALDREAAWLDYRRSILWGLFIFLTNEVRFQTEAVNTAYAARFGQAALDHDLRRLLP</sequence>
<dbReference type="PATRIC" id="fig|56193.3.peg.2531"/>
<dbReference type="RefSeq" id="WP_046763868.1">
    <property type="nucleotide sequence ID" value="NZ_LBIC01000005.1"/>
</dbReference>
<dbReference type="Proteomes" id="UP000033874">
    <property type="component" value="Unassembled WGS sequence"/>
</dbReference>
<comment type="caution">
    <text evidence="1">The sequence shown here is derived from an EMBL/GenBank/DDBJ whole genome shotgun (WGS) entry which is preliminary data.</text>
</comment>
<dbReference type="Gene3D" id="3.90.1200.10">
    <property type="match status" value="1"/>
</dbReference>
<dbReference type="InterPro" id="IPR011009">
    <property type="entry name" value="Kinase-like_dom_sf"/>
</dbReference>
<dbReference type="InterPro" id="IPR004119">
    <property type="entry name" value="EcKL"/>
</dbReference>
<proteinExistence type="predicted"/>
<evidence type="ECO:0008006" key="3">
    <source>
        <dbReference type="Google" id="ProtNLM"/>
    </source>
</evidence>
<evidence type="ECO:0000313" key="2">
    <source>
        <dbReference type="Proteomes" id="UP000033874"/>
    </source>
</evidence>
<protein>
    <recommendedName>
        <fullName evidence="3">Aminoglycoside phosphotransferase domain-containing protein</fullName>
    </recommendedName>
</protein>
<dbReference type="STRING" id="56193.YP76_12185"/>
<dbReference type="EMBL" id="LBIC01000005">
    <property type="protein sequence ID" value="KKW91861.1"/>
    <property type="molecule type" value="Genomic_DNA"/>
</dbReference>
<dbReference type="Pfam" id="PF02958">
    <property type="entry name" value="EcKL"/>
    <property type="match status" value="1"/>
</dbReference>
<gene>
    <name evidence="1" type="ORF">YP76_12185</name>
</gene>
<keyword evidence="2" id="KW-1185">Reference proteome</keyword>
<dbReference type="SUPFAM" id="SSF56112">
    <property type="entry name" value="Protein kinase-like (PK-like)"/>
    <property type="match status" value="1"/>
</dbReference>
<accession>A0A0M3ASF7</accession>
<organism evidence="1 2">
    <name type="scientific">Sphingobium chungbukense</name>
    <dbReference type="NCBI Taxonomy" id="56193"/>
    <lineage>
        <taxon>Bacteria</taxon>
        <taxon>Pseudomonadati</taxon>
        <taxon>Pseudomonadota</taxon>
        <taxon>Alphaproteobacteria</taxon>
        <taxon>Sphingomonadales</taxon>
        <taxon>Sphingomonadaceae</taxon>
        <taxon>Sphingobium</taxon>
    </lineage>
</organism>
<dbReference type="AlphaFoldDB" id="A0A0M3ASF7"/>
<reference evidence="1 2" key="1">
    <citation type="submission" date="2015-04" db="EMBL/GenBank/DDBJ databases">
        <title>Genome sequence of aromatic hydrocarbons-degrading Sphingobium chungbukense DJ77.</title>
        <authorList>
            <person name="Kim Y.-C."/>
            <person name="Chae J.-C."/>
        </authorList>
    </citation>
    <scope>NUCLEOTIDE SEQUENCE [LARGE SCALE GENOMIC DNA]</scope>
    <source>
        <strain evidence="1 2">DJ77</strain>
    </source>
</reference>
<name>A0A0M3ASF7_9SPHN</name>
<evidence type="ECO:0000313" key="1">
    <source>
        <dbReference type="EMBL" id="KKW91861.1"/>
    </source>
</evidence>